<feature type="transmembrane region" description="Helical" evidence="9">
    <location>
        <begin position="211"/>
        <end position="235"/>
    </location>
</feature>
<feature type="transmembrane region" description="Helical" evidence="9">
    <location>
        <begin position="247"/>
        <end position="265"/>
    </location>
</feature>
<keyword evidence="2" id="KW-0813">Transport</keyword>
<keyword evidence="11" id="KW-1185">Reference proteome</keyword>
<dbReference type="PROSITE" id="PS51257">
    <property type="entry name" value="PROKAR_LIPOPROTEIN"/>
    <property type="match status" value="1"/>
</dbReference>
<dbReference type="PANTHER" id="PTHR11795">
    <property type="entry name" value="BRANCHED-CHAIN AMINO ACID TRANSPORT SYSTEM PERMEASE PROTEIN LIVH"/>
    <property type="match status" value="1"/>
</dbReference>
<keyword evidence="7 9" id="KW-0472">Membrane</keyword>
<dbReference type="Pfam" id="PF02653">
    <property type="entry name" value="BPD_transp_2"/>
    <property type="match status" value="1"/>
</dbReference>
<evidence type="ECO:0000256" key="5">
    <source>
        <dbReference type="ARBA" id="ARBA00022970"/>
    </source>
</evidence>
<gene>
    <name evidence="10" type="ORF">CYD53_10780</name>
</gene>
<dbReference type="OrthoDB" id="9811695at2"/>
<evidence type="ECO:0000313" key="11">
    <source>
        <dbReference type="Proteomes" id="UP000236919"/>
    </source>
</evidence>
<evidence type="ECO:0000313" key="10">
    <source>
        <dbReference type="EMBL" id="POR51297.1"/>
    </source>
</evidence>
<keyword evidence="3" id="KW-1003">Cell membrane</keyword>
<accession>A0A2S4M9Y4</accession>
<keyword evidence="6 9" id="KW-1133">Transmembrane helix</keyword>
<feature type="transmembrane region" description="Helical" evidence="9">
    <location>
        <begin position="421"/>
        <end position="440"/>
    </location>
</feature>
<dbReference type="GO" id="GO:0005886">
    <property type="term" value="C:plasma membrane"/>
    <property type="evidence" value="ECO:0007669"/>
    <property type="project" value="UniProtKB-SubCell"/>
</dbReference>
<evidence type="ECO:0000256" key="7">
    <source>
        <dbReference type="ARBA" id="ARBA00023136"/>
    </source>
</evidence>
<feature type="transmembrane region" description="Helical" evidence="9">
    <location>
        <begin position="154"/>
        <end position="173"/>
    </location>
</feature>
<protein>
    <submittedName>
        <fullName evidence="10">Branched-subunit amino acid ABC-type transport system permease component</fullName>
    </submittedName>
</protein>
<feature type="transmembrane region" description="Helical" evidence="9">
    <location>
        <begin position="381"/>
        <end position="409"/>
    </location>
</feature>
<comment type="similarity">
    <text evidence="8">Belongs to the binding-protein-dependent transport system permease family. LivHM subfamily.</text>
</comment>
<dbReference type="Proteomes" id="UP000236919">
    <property type="component" value="Unassembled WGS sequence"/>
</dbReference>
<evidence type="ECO:0000256" key="1">
    <source>
        <dbReference type="ARBA" id="ARBA00004651"/>
    </source>
</evidence>
<proteinExistence type="inferred from homology"/>
<feature type="transmembrane region" description="Helical" evidence="9">
    <location>
        <begin position="347"/>
        <end position="369"/>
    </location>
</feature>
<dbReference type="GO" id="GO:0006865">
    <property type="term" value="P:amino acid transport"/>
    <property type="evidence" value="ECO:0007669"/>
    <property type="project" value="UniProtKB-KW"/>
</dbReference>
<keyword evidence="4 9" id="KW-0812">Transmembrane</keyword>
<evidence type="ECO:0000256" key="9">
    <source>
        <dbReference type="SAM" id="Phobius"/>
    </source>
</evidence>
<dbReference type="CDD" id="cd06582">
    <property type="entry name" value="TM_PBP1_LivH_like"/>
    <property type="match status" value="1"/>
</dbReference>
<evidence type="ECO:0000256" key="6">
    <source>
        <dbReference type="ARBA" id="ARBA00022989"/>
    </source>
</evidence>
<sequence length="449" mass="46354">MRPFLLPILLVPILLVLALGGCSESFDTDQQRLCREAIPPLNPPGTEIAIDGTAAGPRPNALRILYRAQTGSGAARRRSIDCLFAGEGAGLRRGALIGIASDGRPMSDASFYLLRRFYLEDRAEPPIDPGAPRAEDLPQVAPALAYGLQQGLSALPSAAIYTLLASAYALIYGLTGRIILSFGEFAALGALASVVGVALILSLSVSTPASGLAIAFAVAIAVCAFHGFAMGRFILRPLARATGQQMLIATIGLAIALSEYLRLAQGPELRWLPPVFNEPWSLARAGSFIVTVTPLGLVLAVIGLAAALGLVLLIRLSAYGRAWRAVSDDARTAALFGVDARAVHDKALILACAACGIAGVTVTAVYGGMGFAGGFTLGLKALVAAILGGIGSVAGAALGGICIAIFEVVWSSTMPLEQRDIAVYALLAVVLILRPGGFFGDGALAPRDV</sequence>
<evidence type="ECO:0000256" key="8">
    <source>
        <dbReference type="ARBA" id="ARBA00037998"/>
    </source>
</evidence>
<evidence type="ECO:0000256" key="3">
    <source>
        <dbReference type="ARBA" id="ARBA00022475"/>
    </source>
</evidence>
<organism evidence="10 11">
    <name type="scientific">Bosea psychrotolerans</name>
    <dbReference type="NCBI Taxonomy" id="1871628"/>
    <lineage>
        <taxon>Bacteria</taxon>
        <taxon>Pseudomonadati</taxon>
        <taxon>Pseudomonadota</taxon>
        <taxon>Alphaproteobacteria</taxon>
        <taxon>Hyphomicrobiales</taxon>
        <taxon>Boseaceae</taxon>
        <taxon>Bosea</taxon>
    </lineage>
</organism>
<evidence type="ECO:0000256" key="2">
    <source>
        <dbReference type="ARBA" id="ARBA00022448"/>
    </source>
</evidence>
<name>A0A2S4M9Y4_9HYPH</name>
<dbReference type="GO" id="GO:0022857">
    <property type="term" value="F:transmembrane transporter activity"/>
    <property type="evidence" value="ECO:0007669"/>
    <property type="project" value="InterPro"/>
</dbReference>
<comment type="caution">
    <text evidence="10">The sequence shown here is derived from an EMBL/GenBank/DDBJ whole genome shotgun (WGS) entry which is preliminary data.</text>
</comment>
<feature type="transmembrane region" description="Helical" evidence="9">
    <location>
        <begin position="285"/>
        <end position="314"/>
    </location>
</feature>
<dbReference type="AlphaFoldDB" id="A0A2S4M9Y4"/>
<dbReference type="PANTHER" id="PTHR11795:SF445">
    <property type="entry name" value="AMINO ACID ABC TRANSPORTER PERMEASE PROTEIN"/>
    <property type="match status" value="1"/>
</dbReference>
<dbReference type="InterPro" id="IPR001851">
    <property type="entry name" value="ABC_transp_permease"/>
</dbReference>
<evidence type="ECO:0000256" key="4">
    <source>
        <dbReference type="ARBA" id="ARBA00022692"/>
    </source>
</evidence>
<keyword evidence="5" id="KW-0029">Amino-acid transport</keyword>
<reference evidence="10 11" key="1">
    <citation type="submission" date="2018-01" db="EMBL/GenBank/DDBJ databases">
        <title>Genomic Encyclopedia of Type Strains, Phase III (KMG-III): the genomes of soil and plant-associated and newly described type strains.</title>
        <authorList>
            <person name="Whitman W."/>
        </authorList>
    </citation>
    <scope>NUCLEOTIDE SEQUENCE [LARGE SCALE GENOMIC DNA]</scope>
    <source>
        <strain evidence="10 11">1131</strain>
    </source>
</reference>
<comment type="subcellular location">
    <subcellularLocation>
        <location evidence="1">Cell membrane</location>
        <topology evidence="1">Multi-pass membrane protein</topology>
    </subcellularLocation>
</comment>
<dbReference type="EMBL" id="PQFZ01000007">
    <property type="protein sequence ID" value="POR51297.1"/>
    <property type="molecule type" value="Genomic_DNA"/>
</dbReference>
<feature type="transmembrane region" description="Helical" evidence="9">
    <location>
        <begin position="185"/>
        <end position="205"/>
    </location>
</feature>
<dbReference type="RefSeq" id="WP_103718693.1">
    <property type="nucleotide sequence ID" value="NZ_PQFZ01000007.1"/>
</dbReference>
<dbReference type="InterPro" id="IPR052157">
    <property type="entry name" value="BCAA_transport_permease"/>
</dbReference>